<dbReference type="Proteomes" id="UP001241110">
    <property type="component" value="Unassembled WGS sequence"/>
</dbReference>
<accession>A0AAE3QQN1</accession>
<feature type="domain" description="HNH nuclease" evidence="2">
    <location>
        <begin position="58"/>
        <end position="99"/>
    </location>
</feature>
<dbReference type="Gene3D" id="3.90.75.20">
    <property type="match status" value="1"/>
</dbReference>
<dbReference type="InterPro" id="IPR010982">
    <property type="entry name" value="Lambda_DNA-bd_dom_sf"/>
</dbReference>
<feature type="domain" description="NUMOD4" evidence="1">
    <location>
        <begin position="3"/>
        <end position="45"/>
    </location>
</feature>
<dbReference type="SUPFAM" id="SSF47413">
    <property type="entry name" value="lambda repressor-like DNA-binding domains"/>
    <property type="match status" value="1"/>
</dbReference>
<organism evidence="3 4">
    <name type="scientific">Xanthocytophaga flava</name>
    <dbReference type="NCBI Taxonomy" id="3048013"/>
    <lineage>
        <taxon>Bacteria</taxon>
        <taxon>Pseudomonadati</taxon>
        <taxon>Bacteroidota</taxon>
        <taxon>Cytophagia</taxon>
        <taxon>Cytophagales</taxon>
        <taxon>Rhodocytophagaceae</taxon>
        <taxon>Xanthocytophaga</taxon>
    </lineage>
</organism>
<dbReference type="AlphaFoldDB" id="A0AAE3QQN1"/>
<proteinExistence type="predicted"/>
<dbReference type="RefSeq" id="WP_313982660.1">
    <property type="nucleotide sequence ID" value="NZ_JASJOS010000010.1"/>
</dbReference>
<evidence type="ECO:0000259" key="2">
    <source>
        <dbReference type="Pfam" id="PF13392"/>
    </source>
</evidence>
<dbReference type="SUPFAM" id="SSF54060">
    <property type="entry name" value="His-Me finger endonucleases"/>
    <property type="match status" value="1"/>
</dbReference>
<dbReference type="Pfam" id="PF13392">
    <property type="entry name" value="HNH_3"/>
    <property type="match status" value="1"/>
</dbReference>
<dbReference type="InterPro" id="IPR003615">
    <property type="entry name" value="HNH_nuc"/>
</dbReference>
<dbReference type="InterPro" id="IPR010902">
    <property type="entry name" value="NUMOD4"/>
</dbReference>
<reference evidence="3" key="1">
    <citation type="submission" date="2023-05" db="EMBL/GenBank/DDBJ databases">
        <authorList>
            <person name="Zhang X."/>
        </authorList>
    </citation>
    <scope>NUCLEOTIDE SEQUENCE</scope>
    <source>
        <strain evidence="3">YF14B1</strain>
    </source>
</reference>
<protein>
    <submittedName>
        <fullName evidence="3">HNH endonuclease</fullName>
    </submittedName>
</protein>
<dbReference type="InterPro" id="IPR044925">
    <property type="entry name" value="His-Me_finger_sf"/>
</dbReference>
<keyword evidence="3" id="KW-0378">Hydrolase</keyword>
<keyword evidence="3" id="KW-0540">Nuclease</keyword>
<evidence type="ECO:0000259" key="1">
    <source>
        <dbReference type="Pfam" id="PF07463"/>
    </source>
</evidence>
<sequence>MKEVWKTIMQHQSYEVSNQGNVRRKGSTKHRTKVKINSGYLTVSIYNKNTKKSDCHLIHLLVLESFTKRPVGNFHCDHINHDPTNNKISNLRWMEYKDNIRNRSTTKLNKETVNVILHRYENENITQKELAKEYSITQAMISYILNNKMWL</sequence>
<dbReference type="GO" id="GO:0003677">
    <property type="term" value="F:DNA binding"/>
    <property type="evidence" value="ECO:0007669"/>
    <property type="project" value="InterPro"/>
</dbReference>
<dbReference type="GO" id="GO:0004519">
    <property type="term" value="F:endonuclease activity"/>
    <property type="evidence" value="ECO:0007669"/>
    <property type="project" value="UniProtKB-KW"/>
</dbReference>
<dbReference type="Pfam" id="PF07463">
    <property type="entry name" value="NUMOD4"/>
    <property type="match status" value="1"/>
</dbReference>
<keyword evidence="3" id="KW-0255">Endonuclease</keyword>
<evidence type="ECO:0000313" key="3">
    <source>
        <dbReference type="EMBL" id="MDJ1483096.1"/>
    </source>
</evidence>
<evidence type="ECO:0000313" key="4">
    <source>
        <dbReference type="Proteomes" id="UP001241110"/>
    </source>
</evidence>
<dbReference type="GO" id="GO:0016788">
    <property type="term" value="F:hydrolase activity, acting on ester bonds"/>
    <property type="evidence" value="ECO:0007669"/>
    <property type="project" value="InterPro"/>
</dbReference>
<dbReference type="EMBL" id="JASJOS010000010">
    <property type="protein sequence ID" value="MDJ1483096.1"/>
    <property type="molecule type" value="Genomic_DNA"/>
</dbReference>
<name>A0AAE3QQN1_9BACT</name>
<gene>
    <name evidence="3" type="ORF">QNI16_21540</name>
</gene>
<comment type="caution">
    <text evidence="3">The sequence shown here is derived from an EMBL/GenBank/DDBJ whole genome shotgun (WGS) entry which is preliminary data.</text>
</comment>